<evidence type="ECO:0000313" key="4">
    <source>
        <dbReference type="Proteomes" id="UP000238288"/>
    </source>
</evidence>
<dbReference type="InterPro" id="IPR052164">
    <property type="entry name" value="Anthracycline_SecMetBiosynth"/>
</dbReference>
<proteinExistence type="predicted"/>
<dbReference type="InterPro" id="IPR029068">
    <property type="entry name" value="Glyas_Bleomycin-R_OHBP_Dase"/>
</dbReference>
<dbReference type="PANTHER" id="PTHR33993">
    <property type="entry name" value="GLYOXALASE-RELATED"/>
    <property type="match status" value="1"/>
</dbReference>
<keyword evidence="5" id="KW-1185">Reference proteome</keyword>
<dbReference type="EMBL" id="AQGW01000018">
    <property type="protein sequence ID" value="MBE0381775.1"/>
    <property type="molecule type" value="Genomic_DNA"/>
</dbReference>
<accession>A0A2K4X5I0</accession>
<dbReference type="SUPFAM" id="SSF54593">
    <property type="entry name" value="Glyoxalase/Bleomycin resistance protein/Dihydroxybiphenyl dioxygenase"/>
    <property type="match status" value="2"/>
</dbReference>
<dbReference type="InterPro" id="IPR004360">
    <property type="entry name" value="Glyas_Fos-R_dOase_dom"/>
</dbReference>
<sequence length="267" mass="29839">MSKIENYLHGTFCWSELCSHNWKDGKAFYTSLFNWGYDDQPIGENLYYTMLQKQGDDIAAMYEMDQEQVTAGVPSYWLAYITVDNVDECALKAQSLGAEIIAGPHDVMDAGRILMIKDPGGATVALWQGNAHKGCKRVEELNTPYWYEMATRDTKASKDFYCSLLGWQSETKPMDNMQYTLFLVNGKPIAGMLEMTKEWPGDIPAHWMIYFAVENCDTAIKKAVELGGQVCVPATDVPDVGRFCVICDPQGAVFSVIQPDMLSSSLA</sequence>
<name>A0A2K4X5I0_PSEVC</name>
<organism evidence="3 4">
    <name type="scientific">Pseudoalteromonas carrageenovora IAM 12662</name>
    <dbReference type="NCBI Taxonomy" id="1314868"/>
    <lineage>
        <taxon>Bacteria</taxon>
        <taxon>Pseudomonadati</taxon>
        <taxon>Pseudomonadota</taxon>
        <taxon>Gammaproteobacteria</taxon>
        <taxon>Alteromonadales</taxon>
        <taxon>Pseudoalteromonadaceae</taxon>
        <taxon>Pseudoalteromonas</taxon>
    </lineage>
</organism>
<dbReference type="GeneID" id="93662230"/>
<evidence type="ECO:0000313" key="5">
    <source>
        <dbReference type="Proteomes" id="UP000615003"/>
    </source>
</evidence>
<dbReference type="Proteomes" id="UP000238288">
    <property type="component" value="Chromosome PCAR9a"/>
</dbReference>
<evidence type="ECO:0000313" key="3">
    <source>
        <dbReference type="EMBL" id="SOU39585.1"/>
    </source>
</evidence>
<dbReference type="RefSeq" id="WP_104641826.1">
    <property type="nucleotide sequence ID" value="NZ_AQGW01000018.1"/>
</dbReference>
<dbReference type="Pfam" id="PF00903">
    <property type="entry name" value="Glyoxalase"/>
    <property type="match status" value="2"/>
</dbReference>
<dbReference type="InterPro" id="IPR037523">
    <property type="entry name" value="VOC_core"/>
</dbReference>
<dbReference type="EMBL" id="LT965928">
    <property type="protein sequence ID" value="SOU39585.1"/>
    <property type="molecule type" value="Genomic_DNA"/>
</dbReference>
<gene>
    <name evidence="3" type="ORF">PCAR9_A20001</name>
    <name evidence="2" type="ORF">PCARR_a0001</name>
</gene>
<evidence type="ECO:0000259" key="1">
    <source>
        <dbReference type="PROSITE" id="PS51819"/>
    </source>
</evidence>
<dbReference type="PROSITE" id="PS51819">
    <property type="entry name" value="VOC"/>
    <property type="match status" value="2"/>
</dbReference>
<reference evidence="3 4" key="2">
    <citation type="submission" date="2017-11" db="EMBL/GenBank/DDBJ databases">
        <authorList>
            <person name="Han C.G."/>
        </authorList>
    </citation>
    <scope>NUCLEOTIDE SEQUENCE [LARGE SCALE GENOMIC DNA]</scope>
    <source>
        <strain evidence="4">ATCC 43555</strain>
        <strain evidence="3">ATCC43555</strain>
    </source>
</reference>
<dbReference type="AlphaFoldDB" id="A0A2K4X5I0"/>
<evidence type="ECO:0000313" key="2">
    <source>
        <dbReference type="EMBL" id="MBE0381775.1"/>
    </source>
</evidence>
<protein>
    <submittedName>
        <fullName evidence="3">Glyoxalase</fullName>
    </submittedName>
</protein>
<reference evidence="2 5" key="1">
    <citation type="submission" date="2015-06" db="EMBL/GenBank/DDBJ databases">
        <title>Genome sequence of Pseudoalteromonas carrageenovora.</title>
        <authorList>
            <person name="Xie B.-B."/>
            <person name="Rong J.-C."/>
            <person name="Qin Q.-L."/>
            <person name="Zhang Y.-Z."/>
        </authorList>
    </citation>
    <scope>NUCLEOTIDE SEQUENCE [LARGE SCALE GENOMIC DNA]</scope>
    <source>
        <strain evidence="2 5">IAM 12662</strain>
    </source>
</reference>
<dbReference type="Gene3D" id="3.10.180.10">
    <property type="entry name" value="2,3-Dihydroxybiphenyl 1,2-Dioxygenase, domain 1"/>
    <property type="match status" value="2"/>
</dbReference>
<feature type="domain" description="VOC" evidence="1">
    <location>
        <begin position="11"/>
        <end position="129"/>
    </location>
</feature>
<dbReference type="Proteomes" id="UP000615003">
    <property type="component" value="Unassembled WGS sequence"/>
</dbReference>
<dbReference type="PANTHER" id="PTHR33993:SF14">
    <property type="entry name" value="GB|AAF24581.1"/>
    <property type="match status" value="1"/>
</dbReference>
<dbReference type="OrthoDB" id="9793039at2"/>
<dbReference type="CDD" id="cd07247">
    <property type="entry name" value="SgaA_N_like"/>
    <property type="match status" value="2"/>
</dbReference>
<feature type="domain" description="VOC" evidence="1">
    <location>
        <begin position="143"/>
        <end position="259"/>
    </location>
</feature>